<dbReference type="GO" id="GO:0040029">
    <property type="term" value="P:epigenetic regulation of gene expression"/>
    <property type="evidence" value="ECO:0007669"/>
    <property type="project" value="TreeGrafter"/>
</dbReference>
<accession>H1KXG9</accession>
<dbReference type="RefSeq" id="WP_007043936.1">
    <property type="nucleotide sequence ID" value="NZ_AGJL01000009.1"/>
</dbReference>
<evidence type="ECO:0000313" key="2">
    <source>
        <dbReference type="EMBL" id="EHP88272.1"/>
    </source>
</evidence>
<evidence type="ECO:0000259" key="1">
    <source>
        <dbReference type="Pfam" id="PF00850"/>
    </source>
</evidence>
<dbReference type="STRING" id="647171.MetfoDRAFT_0492"/>
<dbReference type="InterPro" id="IPR023801">
    <property type="entry name" value="His_deacetylse_dom"/>
</dbReference>
<comment type="caution">
    <text evidence="2">The sequence shown here is derived from an EMBL/GenBank/DDBJ whole genome shotgun (WGS) entry which is preliminary data.</text>
</comment>
<sequence length="279" mass="31488">MAQIPQTTIVFPKDCIKYCIEGHPESPKRVELIYNALIDKFEFVDAKPAKKEDILLCHTEEHYNRVLNKDYFDWDTPVIEPYYPLLSAGSAIKAAKINGFSLSRPPGHHAGRNFLEGFCYFNNICIATKKLGKRTVILDLDVHHGNGTEDIVFGDEDILYVSIHQHPLYPGTGLESRENRVNFPLPPQTGEDLYLKILKKALEHVVDFKPEVLAISLGFDTYIGDPLANFALKEESYEKIGKLVGDVVNEFGINYFIVLEGGYSSKIGDLALKFFEGFL</sequence>
<dbReference type="Pfam" id="PF00850">
    <property type="entry name" value="Hist_deacetyl"/>
    <property type="match status" value="1"/>
</dbReference>
<dbReference type="PANTHER" id="PTHR10625">
    <property type="entry name" value="HISTONE DEACETYLASE HDAC1-RELATED"/>
    <property type="match status" value="1"/>
</dbReference>
<dbReference type="InterPro" id="IPR037138">
    <property type="entry name" value="His_deacetylse_dom_sf"/>
</dbReference>
<dbReference type="AlphaFoldDB" id="H1KXG9"/>
<keyword evidence="3" id="KW-1185">Reference proteome</keyword>
<dbReference type="SUPFAM" id="SSF52768">
    <property type="entry name" value="Arginase/deacetylase"/>
    <property type="match status" value="1"/>
</dbReference>
<dbReference type="Gene3D" id="3.40.800.20">
    <property type="entry name" value="Histone deacetylase domain"/>
    <property type="match status" value="1"/>
</dbReference>
<evidence type="ECO:0000313" key="3">
    <source>
        <dbReference type="Proteomes" id="UP000003706"/>
    </source>
</evidence>
<protein>
    <submittedName>
        <fullName evidence="2">Histone deacetylase superfamily</fullName>
    </submittedName>
</protein>
<dbReference type="PANTHER" id="PTHR10625:SF10">
    <property type="entry name" value="HISTONE DEACETYLASE HDAC1"/>
    <property type="match status" value="1"/>
</dbReference>
<dbReference type="GO" id="GO:0004407">
    <property type="term" value="F:histone deacetylase activity"/>
    <property type="evidence" value="ECO:0007669"/>
    <property type="project" value="TreeGrafter"/>
</dbReference>
<feature type="domain" description="Histone deacetylase" evidence="1">
    <location>
        <begin position="23"/>
        <end position="266"/>
    </location>
</feature>
<dbReference type="EMBL" id="AGJL01000009">
    <property type="protein sequence ID" value="EHP88272.1"/>
    <property type="molecule type" value="Genomic_DNA"/>
</dbReference>
<organism evidence="2 3">
    <name type="scientific">Methanotorris formicicus Mc-S-70</name>
    <dbReference type="NCBI Taxonomy" id="647171"/>
    <lineage>
        <taxon>Archaea</taxon>
        <taxon>Methanobacteriati</taxon>
        <taxon>Methanobacteriota</taxon>
        <taxon>Methanomada group</taxon>
        <taxon>Methanococci</taxon>
        <taxon>Methanococcales</taxon>
        <taxon>Methanocaldococcaceae</taxon>
        <taxon>Methanotorris</taxon>
    </lineage>
</organism>
<dbReference type="InterPro" id="IPR023696">
    <property type="entry name" value="Ureohydrolase_dom_sf"/>
</dbReference>
<gene>
    <name evidence="2" type="ORF">MetfoDRAFT_0492</name>
</gene>
<dbReference type="InterPro" id="IPR000286">
    <property type="entry name" value="HDACs"/>
</dbReference>
<name>H1KXG9_9EURY</name>
<reference evidence="2 3" key="1">
    <citation type="submission" date="2011-09" db="EMBL/GenBank/DDBJ databases">
        <title>The draft genome of Methanotorris formicicus Mc-S-70.</title>
        <authorList>
            <consortium name="US DOE Joint Genome Institute (JGI-PGF)"/>
            <person name="Lucas S."/>
            <person name="Han J."/>
            <person name="Lapidus A."/>
            <person name="Cheng J.-F."/>
            <person name="Goodwin L."/>
            <person name="Pitluck S."/>
            <person name="Peters L."/>
            <person name="Land M.L."/>
            <person name="Hauser L."/>
            <person name="Sieprawska-Lupa M."/>
            <person name="Takai K."/>
            <person name="Miyazaki J."/>
            <person name="Whitman W."/>
            <person name="Woyke T.J."/>
        </authorList>
    </citation>
    <scope>NUCLEOTIDE SEQUENCE [LARGE SCALE GENOMIC DNA]</scope>
    <source>
        <strain evidence="2 3">Mc-S-70</strain>
    </source>
</reference>
<dbReference type="OrthoDB" id="147549at2157"/>
<proteinExistence type="predicted"/>
<dbReference type="Proteomes" id="UP000003706">
    <property type="component" value="Unassembled WGS sequence"/>
</dbReference>
<dbReference type="PRINTS" id="PR01270">
    <property type="entry name" value="HDASUPER"/>
</dbReference>